<keyword evidence="2 3" id="KW-0040">ANK repeat</keyword>
<proteinExistence type="predicted"/>
<reference evidence="5 6" key="1">
    <citation type="submission" date="2024-02" db="EMBL/GenBank/DDBJ databases">
        <authorList>
            <person name="Chen Y."/>
            <person name="Shah S."/>
            <person name="Dougan E. K."/>
            <person name="Thang M."/>
            <person name="Chan C."/>
        </authorList>
    </citation>
    <scope>NUCLEOTIDE SEQUENCE [LARGE SCALE GENOMIC DNA]</scope>
</reference>
<comment type="caution">
    <text evidence="5">The sequence shown here is derived from an EMBL/GenBank/DDBJ whole genome shotgun (WGS) entry which is preliminary data.</text>
</comment>
<dbReference type="Gene3D" id="1.25.40.20">
    <property type="entry name" value="Ankyrin repeat-containing domain"/>
    <property type="match status" value="1"/>
</dbReference>
<sequence length="497" mass="56326">MPNIEVIHADETTLQLLRGPKTQEVEVSPLEVNFSQHVIYPLFSDGTSVDETVREVTAVESFDEEIYWLKAPFPPIQAVRWCPKLRDGEGKPVLDENGEERRGVEGLFTLDNRRLYVLQRAAVYQYPRKCKITVEVVTDRWEVLNHLKKFRTRTNGLSIFVSEWNGTGRDNTKHFDVLRVWDWRSAVSKLEEGPAEQEQAADAGNCGCWEYLDPRKLCRGPYSNWQMQQWWDHGMLPRDLQIRPFRPKTAEADATSLGNPDRFARMALAALALAALASIVCPADSFRSGTAADECQEKEKIEMMMKVYTPDEEKMFKEWFSAVENEDVQKIRLLISLGADIDLKQKWRDDHSALDLAADQGNVEMVKTLISLKADVNSRAYSGQTPLYQAGGRCFTKTEKSTEITKLLLEAKGDPNLKDTTFGRAPLIYAARDDCVEMVKLLLAAGADANTEDNDGMTPLDHAEQRHRTEADSSAKLWITALGEPCFCQPNMDRIDD</sequence>
<dbReference type="SUPFAM" id="SSF48403">
    <property type="entry name" value="Ankyrin repeat"/>
    <property type="match status" value="1"/>
</dbReference>
<evidence type="ECO:0000256" key="2">
    <source>
        <dbReference type="ARBA" id="ARBA00023043"/>
    </source>
</evidence>
<gene>
    <name evidence="5" type="ORF">CCMP2556_LOCUS32516</name>
</gene>
<dbReference type="Pfam" id="PF00023">
    <property type="entry name" value="Ank"/>
    <property type="match status" value="1"/>
</dbReference>
<dbReference type="Pfam" id="PF12796">
    <property type="entry name" value="Ank_2"/>
    <property type="match status" value="1"/>
</dbReference>
<dbReference type="InterPro" id="IPR036770">
    <property type="entry name" value="Ankyrin_rpt-contain_sf"/>
</dbReference>
<feature type="repeat" description="ANK" evidence="3">
    <location>
        <begin position="422"/>
        <end position="454"/>
    </location>
</feature>
<protein>
    <recommendedName>
        <fullName evidence="4">GYF domain-containing protein</fullName>
    </recommendedName>
</protein>
<evidence type="ECO:0000313" key="5">
    <source>
        <dbReference type="EMBL" id="CAK9066230.1"/>
    </source>
</evidence>
<evidence type="ECO:0000256" key="1">
    <source>
        <dbReference type="ARBA" id="ARBA00022737"/>
    </source>
</evidence>
<evidence type="ECO:0000313" key="6">
    <source>
        <dbReference type="Proteomes" id="UP001642484"/>
    </source>
</evidence>
<accession>A0ABP0NUU4</accession>
<evidence type="ECO:0000256" key="3">
    <source>
        <dbReference type="PROSITE-ProRule" id="PRU00023"/>
    </source>
</evidence>
<dbReference type="PROSITE" id="PS50829">
    <property type="entry name" value="GYF"/>
    <property type="match status" value="1"/>
</dbReference>
<dbReference type="EMBL" id="CAXAMN010022084">
    <property type="protein sequence ID" value="CAK9066230.1"/>
    <property type="molecule type" value="Genomic_DNA"/>
</dbReference>
<dbReference type="PANTHER" id="PTHR24171">
    <property type="entry name" value="ANKYRIN REPEAT DOMAIN-CONTAINING PROTEIN 39-RELATED"/>
    <property type="match status" value="1"/>
</dbReference>
<dbReference type="Gene3D" id="3.30.1490.40">
    <property type="match status" value="1"/>
</dbReference>
<keyword evidence="6" id="KW-1185">Reference proteome</keyword>
<dbReference type="PANTHER" id="PTHR24171:SF9">
    <property type="entry name" value="ANKYRIN REPEAT DOMAIN-CONTAINING PROTEIN 39"/>
    <property type="match status" value="1"/>
</dbReference>
<feature type="domain" description="GYF" evidence="4">
    <location>
        <begin position="206"/>
        <end position="258"/>
    </location>
</feature>
<keyword evidence="1" id="KW-0677">Repeat</keyword>
<evidence type="ECO:0000259" key="4">
    <source>
        <dbReference type="PROSITE" id="PS50829"/>
    </source>
</evidence>
<organism evidence="5 6">
    <name type="scientific">Durusdinium trenchii</name>
    <dbReference type="NCBI Taxonomy" id="1381693"/>
    <lineage>
        <taxon>Eukaryota</taxon>
        <taxon>Sar</taxon>
        <taxon>Alveolata</taxon>
        <taxon>Dinophyceae</taxon>
        <taxon>Suessiales</taxon>
        <taxon>Symbiodiniaceae</taxon>
        <taxon>Durusdinium</taxon>
    </lineage>
</organism>
<dbReference type="PROSITE" id="PS50088">
    <property type="entry name" value="ANK_REPEAT"/>
    <property type="match status" value="2"/>
</dbReference>
<dbReference type="SMART" id="SM00444">
    <property type="entry name" value="GYF"/>
    <property type="match status" value="1"/>
</dbReference>
<dbReference type="PROSITE" id="PS50297">
    <property type="entry name" value="ANK_REP_REGION"/>
    <property type="match status" value="2"/>
</dbReference>
<feature type="repeat" description="ANK" evidence="3">
    <location>
        <begin position="349"/>
        <end position="381"/>
    </location>
</feature>
<dbReference type="SUPFAM" id="SSF55277">
    <property type="entry name" value="GYF domain"/>
    <property type="match status" value="1"/>
</dbReference>
<dbReference type="InterPro" id="IPR002110">
    <property type="entry name" value="Ankyrin_rpt"/>
</dbReference>
<dbReference type="InterPro" id="IPR035445">
    <property type="entry name" value="GYF-like_dom_sf"/>
</dbReference>
<dbReference type="Proteomes" id="UP001642484">
    <property type="component" value="Unassembled WGS sequence"/>
</dbReference>
<dbReference type="SMART" id="SM00248">
    <property type="entry name" value="ANK"/>
    <property type="match status" value="4"/>
</dbReference>
<dbReference type="Pfam" id="PF02213">
    <property type="entry name" value="GYF"/>
    <property type="match status" value="1"/>
</dbReference>
<name>A0ABP0NUU4_9DINO</name>
<dbReference type="InterPro" id="IPR003169">
    <property type="entry name" value="GYF"/>
</dbReference>